<dbReference type="Proteomes" id="UP000051276">
    <property type="component" value="Unassembled WGS sequence"/>
</dbReference>
<feature type="transmembrane region" description="Helical" evidence="5">
    <location>
        <begin position="223"/>
        <end position="244"/>
    </location>
</feature>
<dbReference type="AlphaFoldDB" id="A0A0T5YXS8"/>
<evidence type="ECO:0000313" key="8">
    <source>
        <dbReference type="EMBL" id="KRT55444.1"/>
    </source>
</evidence>
<feature type="signal peptide" evidence="6">
    <location>
        <begin position="1"/>
        <end position="30"/>
    </location>
</feature>
<dbReference type="Pfam" id="PF02931">
    <property type="entry name" value="Neur_chan_LBD"/>
    <property type="match status" value="1"/>
</dbReference>
<feature type="transmembrane region" description="Helical" evidence="5">
    <location>
        <begin position="275"/>
        <end position="298"/>
    </location>
</feature>
<dbReference type="STRING" id="54398.Ga0074115_11836"/>
<dbReference type="SUPFAM" id="SSF90112">
    <property type="entry name" value="Neurotransmitter-gated ion-channel transmembrane pore"/>
    <property type="match status" value="1"/>
</dbReference>
<feature type="transmembrane region" description="Helical" evidence="5">
    <location>
        <begin position="319"/>
        <end position="342"/>
    </location>
</feature>
<dbReference type="EMBL" id="LDXT01000079">
    <property type="protein sequence ID" value="KRT55444.1"/>
    <property type="molecule type" value="Genomic_DNA"/>
</dbReference>
<dbReference type="OrthoDB" id="7069101at2"/>
<evidence type="ECO:0000259" key="7">
    <source>
        <dbReference type="Pfam" id="PF02931"/>
    </source>
</evidence>
<evidence type="ECO:0000313" key="11">
    <source>
        <dbReference type="Proteomes" id="UP000051634"/>
    </source>
</evidence>
<evidence type="ECO:0000313" key="10">
    <source>
        <dbReference type="Proteomes" id="UP000051276"/>
    </source>
</evidence>
<keyword evidence="4 5" id="KW-0472">Membrane</keyword>
<dbReference type="EMBL" id="LMXI01000234">
    <property type="protein sequence ID" value="KRT58983.1"/>
    <property type="molecule type" value="Genomic_DNA"/>
</dbReference>
<proteinExistence type="predicted"/>
<dbReference type="InterPro" id="IPR006202">
    <property type="entry name" value="Neur_chan_lig-bd"/>
</dbReference>
<dbReference type="GO" id="GO:0004888">
    <property type="term" value="F:transmembrane signaling receptor activity"/>
    <property type="evidence" value="ECO:0007669"/>
    <property type="project" value="InterPro"/>
</dbReference>
<gene>
    <name evidence="8" type="ORF">Ga0074115_11836</name>
    <name evidence="9" type="ORF">Ga0076813_14603</name>
</gene>
<dbReference type="GO" id="GO:0016020">
    <property type="term" value="C:membrane"/>
    <property type="evidence" value="ECO:0007669"/>
    <property type="project" value="UniProtKB-SubCell"/>
</dbReference>
<feature type="chain" id="PRO_5010437722" evidence="6">
    <location>
        <begin position="31"/>
        <end position="345"/>
    </location>
</feature>
<dbReference type="Proteomes" id="UP000051634">
    <property type="component" value="Unassembled WGS sequence"/>
</dbReference>
<sequence length="345" mass="40072">MQPIQRSHGNTVAKTLIFCLLSLISLTCLAAEPSDVFIGLKIDQITGINQKEENFSVVGSLRIDWRQPLLAFEHAPGEPKHRTYTLATFLKLLEEKQIRWPAFTYHNQQGRMDFQNRLISLAEDGTIMYLERFTSTFQAPAFDFRLFPFDNQLFFIHVDSIFPQRLFRFQEMQGFSGLGDQLGEEEWIVTEVNTHLTTHNEFTKGDASRFVLEFHAERHLNYYLMRILIPVLLIITVSWFTFFLQDYTKRIDLAGGNLLLFIAFNFTISSDLPRLGYITLMDAFLVGTFIITALVVLGNVWLRRLENHGKQALARKLDIYAITSYPLAYLLGALTLWLLFFWRSY</sequence>
<comment type="caution">
    <text evidence="8">The sequence shown here is derived from an EMBL/GenBank/DDBJ whole genome shotgun (WGS) entry which is preliminary data.</text>
</comment>
<accession>A0A0T5YXS8</accession>
<organism evidence="8 11">
    <name type="scientific">endosymbiont of Ridgeia piscesae</name>
    <dbReference type="NCBI Taxonomy" id="54398"/>
    <lineage>
        <taxon>Bacteria</taxon>
        <taxon>Pseudomonadati</taxon>
        <taxon>Pseudomonadota</taxon>
        <taxon>Gammaproteobacteria</taxon>
        <taxon>sulfur-oxidizing symbionts</taxon>
    </lineage>
</organism>
<dbReference type="PANTHER" id="PTHR18945">
    <property type="entry name" value="NEUROTRANSMITTER GATED ION CHANNEL"/>
    <property type="match status" value="1"/>
</dbReference>
<name>A0A0T5YXS8_9GAMM</name>
<evidence type="ECO:0000256" key="6">
    <source>
        <dbReference type="SAM" id="SignalP"/>
    </source>
</evidence>
<dbReference type="Gene3D" id="2.70.170.10">
    <property type="entry name" value="Neurotransmitter-gated ion-channel ligand-binding domain"/>
    <property type="match status" value="1"/>
</dbReference>
<evidence type="ECO:0000256" key="1">
    <source>
        <dbReference type="ARBA" id="ARBA00004141"/>
    </source>
</evidence>
<dbReference type="InterPro" id="IPR038050">
    <property type="entry name" value="Neuro_actylchol_rec"/>
</dbReference>
<comment type="subcellular location">
    <subcellularLocation>
        <location evidence="1">Membrane</location>
        <topology evidence="1">Multi-pass membrane protein</topology>
    </subcellularLocation>
</comment>
<dbReference type="InterPro" id="IPR036734">
    <property type="entry name" value="Neur_chan_lig-bd_sf"/>
</dbReference>
<dbReference type="GO" id="GO:0005230">
    <property type="term" value="F:extracellular ligand-gated monoatomic ion channel activity"/>
    <property type="evidence" value="ECO:0007669"/>
    <property type="project" value="InterPro"/>
</dbReference>
<evidence type="ECO:0000256" key="5">
    <source>
        <dbReference type="SAM" id="Phobius"/>
    </source>
</evidence>
<evidence type="ECO:0000256" key="2">
    <source>
        <dbReference type="ARBA" id="ARBA00022692"/>
    </source>
</evidence>
<keyword evidence="2 5" id="KW-0812">Transmembrane</keyword>
<protein>
    <submittedName>
        <fullName evidence="8 9">Neurotransmitter-gated ion-channel ligand binding domain</fullName>
    </submittedName>
</protein>
<reference evidence="10 11" key="1">
    <citation type="submission" date="2015-11" db="EMBL/GenBank/DDBJ databases">
        <title>The genome of Candidatus Endoriftia persephone in Ridgeia piscesae and population structure of the North Eastern Pacific vestimentiferan symbionts.</title>
        <authorList>
            <person name="Perez M."/>
            <person name="Juniper K.S."/>
        </authorList>
    </citation>
    <scope>NUCLEOTIDE SEQUENCE [LARGE SCALE GENOMIC DNA]</scope>
    <source>
        <strain evidence="9">Ind10</strain>
        <strain evidence="8">Ind11</strain>
    </source>
</reference>
<dbReference type="Gene3D" id="1.20.58.390">
    <property type="entry name" value="Neurotransmitter-gated ion-channel transmembrane domain"/>
    <property type="match status" value="1"/>
</dbReference>
<keyword evidence="6" id="KW-0732">Signal</keyword>
<dbReference type="InterPro" id="IPR036719">
    <property type="entry name" value="Neuro-gated_channel_TM_sf"/>
</dbReference>
<evidence type="ECO:0000256" key="3">
    <source>
        <dbReference type="ARBA" id="ARBA00022989"/>
    </source>
</evidence>
<feature type="transmembrane region" description="Helical" evidence="5">
    <location>
        <begin position="251"/>
        <end position="269"/>
    </location>
</feature>
<dbReference type="SUPFAM" id="SSF63712">
    <property type="entry name" value="Nicotinic receptor ligand binding domain-like"/>
    <property type="match status" value="1"/>
</dbReference>
<evidence type="ECO:0000256" key="4">
    <source>
        <dbReference type="ARBA" id="ARBA00023136"/>
    </source>
</evidence>
<dbReference type="InterPro" id="IPR006201">
    <property type="entry name" value="Neur_channel"/>
</dbReference>
<evidence type="ECO:0000313" key="9">
    <source>
        <dbReference type="EMBL" id="KRT58983.1"/>
    </source>
</evidence>
<keyword evidence="3 5" id="KW-1133">Transmembrane helix</keyword>
<feature type="domain" description="Neurotransmitter-gated ion-channel ligand-binding" evidence="7">
    <location>
        <begin position="32"/>
        <end position="160"/>
    </location>
</feature>
<keyword evidence="11" id="KW-1185">Reference proteome</keyword>